<dbReference type="Pfam" id="PF03098">
    <property type="entry name" value="An_peroxidase"/>
    <property type="match status" value="2"/>
</dbReference>
<dbReference type="PANTHER" id="PTHR11475:SF4">
    <property type="entry name" value="CHORION PEROXIDASE"/>
    <property type="match status" value="1"/>
</dbReference>
<evidence type="ECO:0000256" key="1">
    <source>
        <dbReference type="ARBA" id="ARBA00004613"/>
    </source>
</evidence>
<keyword evidence="3" id="KW-0560">Oxidoreductase</keyword>
<evidence type="ECO:0000256" key="6">
    <source>
        <dbReference type="SAM" id="MobiDB-lite"/>
    </source>
</evidence>
<name>A0A9P0BM68_CHRIL</name>
<sequence>MECKPSGDEGSAPQQDDGIRVPQIPAPPCTIKVEPCTKEEGRRIDGTCTNPKYPSRGGSPTPLLRMRPAKFGLGNDLRPAMNGSELPSSRLLRTKILSDGFPEDHEFNTLATHVFVFSTVDVADLTVLHLSIVYGYSDLRERQIRTYEGGLLKSEMKDGVERPPGTAAICINNRRPVENACYEFGHKNALETGVIYQTNGYVNDFDERHKPGVYHEYLIGTRWFHTFQDGRTDLYSRKGEYLGTRTTVDDEFRSGILEVNNTEADLTQGAFRQRAAKFDYTIEPDIAERVFGELQSASDLSAIDIMRGRDQGLPPYNEYRKICGLPVAHKFKDFEDAIYADKVEQLRRIYDDEVDDMELMVAIYSERLLHGAWVGPTLFCIMVENLVNWRKSDRFFFEHGDTHAALTLPQLNEVRQSSMARILCDNGDGVEKIQPKAMLNVGQKNKIMPCKEIPSIDLYKWVDPKCYEGKKSPHHIEDSWKTGYNVPWSAQLYDYKK</sequence>
<organism evidence="7 8">
    <name type="scientific">Chrysodeixis includens</name>
    <name type="common">Soybean looper</name>
    <name type="synonym">Pseudoplusia includens</name>
    <dbReference type="NCBI Taxonomy" id="689277"/>
    <lineage>
        <taxon>Eukaryota</taxon>
        <taxon>Metazoa</taxon>
        <taxon>Ecdysozoa</taxon>
        <taxon>Arthropoda</taxon>
        <taxon>Hexapoda</taxon>
        <taxon>Insecta</taxon>
        <taxon>Pterygota</taxon>
        <taxon>Neoptera</taxon>
        <taxon>Endopterygota</taxon>
        <taxon>Lepidoptera</taxon>
        <taxon>Glossata</taxon>
        <taxon>Ditrysia</taxon>
        <taxon>Noctuoidea</taxon>
        <taxon>Noctuidae</taxon>
        <taxon>Plusiinae</taxon>
        <taxon>Chrysodeixis</taxon>
    </lineage>
</organism>
<dbReference type="EMBL" id="LR824005">
    <property type="protein sequence ID" value="CAH0592738.1"/>
    <property type="molecule type" value="Genomic_DNA"/>
</dbReference>
<dbReference type="Gene3D" id="1.10.640.10">
    <property type="entry name" value="Haem peroxidase domain superfamily, animal type"/>
    <property type="match status" value="2"/>
</dbReference>
<dbReference type="GO" id="GO:0006979">
    <property type="term" value="P:response to oxidative stress"/>
    <property type="evidence" value="ECO:0007669"/>
    <property type="project" value="InterPro"/>
</dbReference>
<evidence type="ECO:0000313" key="8">
    <source>
        <dbReference type="Proteomes" id="UP001154114"/>
    </source>
</evidence>
<dbReference type="InterPro" id="IPR037120">
    <property type="entry name" value="Haem_peroxidase_sf_animal"/>
</dbReference>
<dbReference type="InterPro" id="IPR019791">
    <property type="entry name" value="Haem_peroxidase_animal"/>
</dbReference>
<dbReference type="GO" id="GO:0004601">
    <property type="term" value="F:peroxidase activity"/>
    <property type="evidence" value="ECO:0007669"/>
    <property type="project" value="UniProtKB-KW"/>
</dbReference>
<protein>
    <submittedName>
        <fullName evidence="7">Uncharacterized protein</fullName>
    </submittedName>
</protein>
<feature type="compositionally biased region" description="Basic and acidic residues" evidence="6">
    <location>
        <begin position="35"/>
        <end position="45"/>
    </location>
</feature>
<accession>A0A9P0BM68</accession>
<evidence type="ECO:0000256" key="5">
    <source>
        <dbReference type="PIRSR" id="PIRSR619791-2"/>
    </source>
</evidence>
<dbReference type="GO" id="GO:0046872">
    <property type="term" value="F:metal ion binding"/>
    <property type="evidence" value="ECO:0007669"/>
    <property type="project" value="UniProtKB-KW"/>
</dbReference>
<proteinExistence type="predicted"/>
<dbReference type="GO" id="GO:0005576">
    <property type="term" value="C:extracellular region"/>
    <property type="evidence" value="ECO:0007669"/>
    <property type="project" value="UniProtKB-SubCell"/>
</dbReference>
<comment type="subcellular location">
    <subcellularLocation>
        <location evidence="1">Secreted</location>
    </subcellularLocation>
</comment>
<dbReference type="PANTHER" id="PTHR11475">
    <property type="entry name" value="OXIDASE/PEROXIDASE"/>
    <property type="match status" value="1"/>
</dbReference>
<dbReference type="OrthoDB" id="823504at2759"/>
<keyword evidence="5" id="KW-0479">Metal-binding</keyword>
<keyword evidence="3" id="KW-0575">Peroxidase</keyword>
<dbReference type="SUPFAM" id="SSF48113">
    <property type="entry name" value="Heme-dependent peroxidases"/>
    <property type="match status" value="1"/>
</dbReference>
<dbReference type="InterPro" id="IPR010255">
    <property type="entry name" value="Haem_peroxidase_sf"/>
</dbReference>
<dbReference type="AlphaFoldDB" id="A0A9P0BM68"/>
<dbReference type="PROSITE" id="PS50292">
    <property type="entry name" value="PEROXIDASE_3"/>
    <property type="match status" value="1"/>
</dbReference>
<evidence type="ECO:0000256" key="2">
    <source>
        <dbReference type="ARBA" id="ARBA00022525"/>
    </source>
</evidence>
<keyword evidence="8" id="KW-1185">Reference proteome</keyword>
<keyword evidence="5" id="KW-0408">Iron</keyword>
<feature type="binding site" description="axial binding residue" evidence="5">
    <location>
        <position position="225"/>
    </location>
    <ligand>
        <name>heme b</name>
        <dbReference type="ChEBI" id="CHEBI:60344"/>
    </ligand>
    <ligandPart>
        <name>Fe</name>
        <dbReference type="ChEBI" id="CHEBI:18248"/>
    </ligandPart>
</feature>
<gene>
    <name evidence="7" type="ORF">CINC_LOCUS5888</name>
</gene>
<dbReference type="Proteomes" id="UP001154114">
    <property type="component" value="Chromosome 2"/>
</dbReference>
<keyword evidence="5" id="KW-0349">Heme</keyword>
<keyword evidence="4" id="KW-0325">Glycoprotein</keyword>
<keyword evidence="2" id="KW-0964">Secreted</keyword>
<evidence type="ECO:0000313" key="7">
    <source>
        <dbReference type="EMBL" id="CAH0592738.1"/>
    </source>
</evidence>
<feature type="region of interest" description="Disordered" evidence="6">
    <location>
        <begin position="1"/>
        <end position="64"/>
    </location>
</feature>
<reference evidence="7" key="1">
    <citation type="submission" date="2021-12" db="EMBL/GenBank/DDBJ databases">
        <authorList>
            <person name="King R."/>
        </authorList>
    </citation>
    <scope>NUCLEOTIDE SEQUENCE</scope>
</reference>
<dbReference type="GO" id="GO:0020037">
    <property type="term" value="F:heme binding"/>
    <property type="evidence" value="ECO:0007669"/>
    <property type="project" value="InterPro"/>
</dbReference>
<evidence type="ECO:0000256" key="3">
    <source>
        <dbReference type="ARBA" id="ARBA00022559"/>
    </source>
</evidence>
<evidence type="ECO:0000256" key="4">
    <source>
        <dbReference type="ARBA" id="ARBA00023180"/>
    </source>
</evidence>